<dbReference type="InterPro" id="IPR007219">
    <property type="entry name" value="XnlR_reg_dom"/>
</dbReference>
<dbReference type="PROSITE" id="PS50048">
    <property type="entry name" value="ZN2_CY6_FUNGAL_2"/>
    <property type="match status" value="1"/>
</dbReference>
<feature type="region of interest" description="Disordered" evidence="11">
    <location>
        <begin position="1271"/>
        <end position="1290"/>
    </location>
</feature>
<dbReference type="EMBL" id="LJBN01000205">
    <property type="protein sequence ID" value="OOQ83099.1"/>
    <property type="molecule type" value="Genomic_DNA"/>
</dbReference>
<dbReference type="Proteomes" id="UP000190744">
    <property type="component" value="Unassembled WGS sequence"/>
</dbReference>
<dbReference type="GO" id="GO:0006351">
    <property type="term" value="P:DNA-templated transcription"/>
    <property type="evidence" value="ECO:0007669"/>
    <property type="project" value="InterPro"/>
</dbReference>
<dbReference type="GO" id="GO:0000981">
    <property type="term" value="F:DNA-binding transcription factor activity, RNA polymerase II-specific"/>
    <property type="evidence" value="ECO:0007669"/>
    <property type="project" value="InterPro"/>
</dbReference>
<keyword evidence="9" id="KW-0804">Transcription</keyword>
<keyword evidence="4" id="KW-0479">Metal-binding</keyword>
<dbReference type="Pfam" id="PF04082">
    <property type="entry name" value="Fungal_trans"/>
    <property type="match status" value="1"/>
</dbReference>
<feature type="transmembrane region" description="Helical" evidence="12">
    <location>
        <begin position="295"/>
        <end position="322"/>
    </location>
</feature>
<dbReference type="GO" id="GO:0022857">
    <property type="term" value="F:transmembrane transporter activity"/>
    <property type="evidence" value="ECO:0007669"/>
    <property type="project" value="InterPro"/>
</dbReference>
<keyword evidence="7" id="KW-0238">DNA-binding</keyword>
<dbReference type="PROSITE" id="PS00463">
    <property type="entry name" value="ZN2_CY6_FUNGAL_1"/>
    <property type="match status" value="1"/>
</dbReference>
<dbReference type="InterPro" id="IPR001138">
    <property type="entry name" value="Zn2Cys6_DnaBD"/>
</dbReference>
<dbReference type="GO" id="GO:0016020">
    <property type="term" value="C:membrane"/>
    <property type="evidence" value="ECO:0007669"/>
    <property type="project" value="UniProtKB-SubCell"/>
</dbReference>
<evidence type="ECO:0000313" key="14">
    <source>
        <dbReference type="EMBL" id="OOQ83099.1"/>
    </source>
</evidence>
<evidence type="ECO:0000256" key="8">
    <source>
        <dbReference type="ARBA" id="ARBA00023136"/>
    </source>
</evidence>
<feature type="transmembrane region" description="Helical" evidence="12">
    <location>
        <begin position="464"/>
        <end position="485"/>
    </location>
</feature>
<sequence length="1373" mass="152247">MMDSTAKNLDPDRKSKSSALTIPPLPVSPPMATIQDDDELLLARIGYKQELRREFSKWSTVSYAISILGVLGSVPATLGQPLIVGGPATAVWCWLIGSCMALAIGSSVAELVSAYPTAGGIYYVTKHVVPPDQVPLFAWTQGWCNLLGQTAGVSSVAYTVSQMLLACVSMNSDLINGEYSYSPTALQTVLVSIGILLVLGIICSLTTKTLHRIILWFAPINITATICICVALLYLTPDKQPASWVFTHFTDGSGWGSKVFSFFLGFLSVAWTMTDYDGTTHMSEETHDAAVRGPIAIKTAVLVSGAFGWLLTVSMCFCLTDFEGILSSPTGLPAAQIFLNAGGRTGGTVMWAFAILVQFFTGCSAMLADTRMAYAFARDNALPFSLFLSKVNQYTHTPVNAVWFVVLFSISLNLIAIGSTETALAIFSVTAPALDISYVSVILAHQIYKDKVKFIEGPFTLGRWGTLINYIAVVWVSFISTILFFPSQLPITLANMNYAICVAAFIAIFALVWWWVAARGIYTGPQTNDIINEIPSEASDDDCEEPDDFSPQSLYSLSSVIGGFLIAEQITGSTPHLGHLVRAFQWIATSLLVILLLSTNEYIVMDHRKRTNRACNECRRMKEKCEGGPPCRRCLHFQRVCEKEPVSRTREFRAYIPTERVARSDFQELIDRSKYMERILKRTIEGVRLDTKSLARLADTLDADGGSACGVASDAQEVEGLVMDDEACTMDPVGDNTTHFSGEFSYWNFSMRLKQHIEQMGGLESRTNDSSRDWDFPRAHQLRPGRDHLSAAISCCPPRPIAEFLAKNFFKYAEMHYFFVEKNWFFERMNLLYGDPSSFAKKGGEVIISILLTVFAIGSQYAHLESPAHNSTSTSSQNFSEEDIGATFYQQAIRLLPEIIELSSLESVQACLLFGYYALPVDTSGLGYIYINLAIRLGMQNGMHRRCKNDAYDASMIETRNRVWWTAYLLERKISIFHGRPLSVLRDDVDASFPIYRSEMELDDTRTSVARAEASIKLIHFLEDLFRDVSNLRNCHKQQISKIISHLMTSKAALTEWWSTLPQEIVSSDLQPVAQLRSITHFQLEYCLVRMFIGRPFLLKKDISESMNSSPADSEPSVADKADSAGFKYSLTRKDLIDDCIEAATEALEILQKLRDCGSGLARASYIEYSSCRASLLVLIAYSIQSFSEKFRTLLYKGLSMIREMSAAGESAQSEVSLIETLERALARLHAGVHESQHGGIALSDRPISDYEAFKHWGARLREGVALEPLIDGGPSSGQSEEVGPQTGQPSGFYTHTFDRLMDMDYSQVSMSVSDRDMGMLGALDPIIEIPFFGAENTSPSTAWPTWTETQVLEQFLTSPEYGATKSMDMNKN</sequence>
<keyword evidence="3 12" id="KW-0812">Transmembrane</keyword>
<dbReference type="SUPFAM" id="SSF57701">
    <property type="entry name" value="Zn2/Cys6 DNA-binding domain"/>
    <property type="match status" value="1"/>
</dbReference>
<protein>
    <recommendedName>
        <fullName evidence="13">Zn(2)-C6 fungal-type domain-containing protein</fullName>
    </recommendedName>
</protein>
<evidence type="ECO:0000256" key="6">
    <source>
        <dbReference type="ARBA" id="ARBA00023015"/>
    </source>
</evidence>
<keyword evidence="2" id="KW-0813">Transport</keyword>
<feature type="transmembrane region" description="Helical" evidence="12">
    <location>
        <begin position="399"/>
        <end position="417"/>
    </location>
</feature>
<feature type="transmembrane region" description="Helical" evidence="12">
    <location>
        <begin position="90"/>
        <end position="109"/>
    </location>
</feature>
<keyword evidence="8 12" id="KW-0472">Membrane</keyword>
<keyword evidence="5 12" id="KW-1133">Transmembrane helix</keyword>
<feature type="transmembrane region" description="Helical" evidence="12">
    <location>
        <begin position="349"/>
        <end position="368"/>
    </location>
</feature>
<evidence type="ECO:0000259" key="13">
    <source>
        <dbReference type="PROSITE" id="PS50048"/>
    </source>
</evidence>
<dbReference type="InterPro" id="IPR002293">
    <property type="entry name" value="AA/rel_permease1"/>
</dbReference>
<dbReference type="SMART" id="SM00906">
    <property type="entry name" value="Fungal_trans"/>
    <property type="match status" value="1"/>
</dbReference>
<dbReference type="PROSITE" id="PS00218">
    <property type="entry name" value="AMINO_ACID_PERMEASE_1"/>
    <property type="match status" value="1"/>
</dbReference>
<reference evidence="15" key="1">
    <citation type="submission" date="2015-09" db="EMBL/GenBank/DDBJ databases">
        <authorList>
            <person name="Fill T.P."/>
            <person name="Baretta J.F."/>
            <person name="de Almeida L.G."/>
            <person name="Rocha M."/>
            <person name="de Souza D.H."/>
            <person name="Malavazi I."/>
            <person name="Cerdeira L.T."/>
            <person name="Hong H."/>
            <person name="Samborskyy M."/>
            <person name="de Vasconcelos A.T."/>
            <person name="Leadlay P."/>
            <person name="Rodrigues-Filho E."/>
        </authorList>
    </citation>
    <scope>NUCLEOTIDE SEQUENCE [LARGE SCALE GENOMIC DNA]</scope>
    <source>
        <strain evidence="15">LaBioMMi 136</strain>
    </source>
</reference>
<feature type="region of interest" description="Disordered" evidence="11">
    <location>
        <begin position="1"/>
        <end position="26"/>
    </location>
</feature>
<keyword evidence="10" id="KW-0539">Nucleus</keyword>
<evidence type="ECO:0000256" key="9">
    <source>
        <dbReference type="ARBA" id="ARBA00023163"/>
    </source>
</evidence>
<dbReference type="PANTHER" id="PTHR45649">
    <property type="entry name" value="AMINO-ACID PERMEASE BAT1"/>
    <property type="match status" value="1"/>
</dbReference>
<dbReference type="GO" id="GO:0008270">
    <property type="term" value="F:zinc ion binding"/>
    <property type="evidence" value="ECO:0007669"/>
    <property type="project" value="InterPro"/>
</dbReference>
<comment type="caution">
    <text evidence="14">The sequence shown here is derived from an EMBL/GenBank/DDBJ whole genome shotgun (WGS) entry which is preliminary data.</text>
</comment>
<evidence type="ECO:0000313" key="15">
    <source>
        <dbReference type="Proteomes" id="UP000190744"/>
    </source>
</evidence>
<feature type="transmembrane region" description="Helical" evidence="12">
    <location>
        <begin position="60"/>
        <end position="78"/>
    </location>
</feature>
<name>A0A1S9RC42_PENBI</name>
<dbReference type="Gene3D" id="4.10.240.10">
    <property type="entry name" value="Zn(2)-C6 fungal-type DNA-binding domain"/>
    <property type="match status" value="1"/>
</dbReference>
<organism evidence="14 15">
    <name type="scientific">Penicillium brasilianum</name>
    <dbReference type="NCBI Taxonomy" id="104259"/>
    <lineage>
        <taxon>Eukaryota</taxon>
        <taxon>Fungi</taxon>
        <taxon>Dikarya</taxon>
        <taxon>Ascomycota</taxon>
        <taxon>Pezizomycotina</taxon>
        <taxon>Eurotiomycetes</taxon>
        <taxon>Eurotiomycetidae</taxon>
        <taxon>Eurotiales</taxon>
        <taxon>Aspergillaceae</taxon>
        <taxon>Penicillium</taxon>
    </lineage>
</organism>
<dbReference type="GO" id="GO:0003677">
    <property type="term" value="F:DNA binding"/>
    <property type="evidence" value="ECO:0007669"/>
    <property type="project" value="UniProtKB-KW"/>
</dbReference>
<evidence type="ECO:0000256" key="7">
    <source>
        <dbReference type="ARBA" id="ARBA00023125"/>
    </source>
</evidence>
<dbReference type="CDD" id="cd00067">
    <property type="entry name" value="GAL4"/>
    <property type="match status" value="1"/>
</dbReference>
<evidence type="ECO:0000256" key="4">
    <source>
        <dbReference type="ARBA" id="ARBA00022723"/>
    </source>
</evidence>
<proteinExistence type="predicted"/>
<evidence type="ECO:0000256" key="5">
    <source>
        <dbReference type="ARBA" id="ARBA00022989"/>
    </source>
</evidence>
<evidence type="ECO:0000256" key="1">
    <source>
        <dbReference type="ARBA" id="ARBA00004141"/>
    </source>
</evidence>
<dbReference type="GO" id="GO:0006865">
    <property type="term" value="P:amino acid transport"/>
    <property type="evidence" value="ECO:0007669"/>
    <property type="project" value="InterPro"/>
</dbReference>
<feature type="transmembrane region" description="Helical" evidence="12">
    <location>
        <begin position="185"/>
        <end position="206"/>
    </location>
</feature>
<feature type="transmembrane region" description="Helical" evidence="12">
    <location>
        <begin position="423"/>
        <end position="444"/>
    </location>
</feature>
<comment type="subcellular location">
    <subcellularLocation>
        <location evidence="1">Membrane</location>
        <topology evidence="1">Multi-pass membrane protein</topology>
    </subcellularLocation>
</comment>
<evidence type="ECO:0000256" key="12">
    <source>
        <dbReference type="SAM" id="Phobius"/>
    </source>
</evidence>
<dbReference type="InterPro" id="IPR004840">
    <property type="entry name" value="Amino_acid_permease_CS"/>
</dbReference>
<gene>
    <name evidence="14" type="ORF">PEBR_38626</name>
</gene>
<dbReference type="SMART" id="SM00066">
    <property type="entry name" value="GAL4"/>
    <property type="match status" value="1"/>
</dbReference>
<feature type="domain" description="Zn(2)-C6 fungal-type" evidence="13">
    <location>
        <begin position="614"/>
        <end position="641"/>
    </location>
</feature>
<dbReference type="PANTHER" id="PTHR45649:SF10">
    <property type="entry name" value="AMINO ACID TRANSPORTER (EUROFUNG)"/>
    <property type="match status" value="1"/>
</dbReference>
<evidence type="ECO:0000256" key="2">
    <source>
        <dbReference type="ARBA" id="ARBA00022448"/>
    </source>
</evidence>
<evidence type="ECO:0000256" key="10">
    <source>
        <dbReference type="ARBA" id="ARBA00023242"/>
    </source>
</evidence>
<dbReference type="CDD" id="cd12148">
    <property type="entry name" value="fungal_TF_MHR"/>
    <property type="match status" value="1"/>
</dbReference>
<keyword evidence="6" id="KW-0805">Transcription regulation</keyword>
<accession>A0A1S9RC42</accession>
<feature type="transmembrane region" description="Helical" evidence="12">
    <location>
        <begin position="583"/>
        <end position="603"/>
    </location>
</feature>
<dbReference type="InterPro" id="IPR036864">
    <property type="entry name" value="Zn2-C6_fun-type_DNA-bd_sf"/>
</dbReference>
<feature type="transmembrane region" description="Helical" evidence="12">
    <location>
        <begin position="213"/>
        <end position="235"/>
    </location>
</feature>
<dbReference type="Gene3D" id="1.20.1740.10">
    <property type="entry name" value="Amino acid/polyamine transporter I"/>
    <property type="match status" value="1"/>
</dbReference>
<evidence type="ECO:0000256" key="11">
    <source>
        <dbReference type="SAM" id="MobiDB-lite"/>
    </source>
</evidence>
<evidence type="ECO:0000256" key="3">
    <source>
        <dbReference type="ARBA" id="ARBA00022692"/>
    </source>
</evidence>
<feature type="transmembrane region" description="Helical" evidence="12">
    <location>
        <begin position="255"/>
        <end position="274"/>
    </location>
</feature>
<feature type="transmembrane region" description="Helical" evidence="12">
    <location>
        <begin position="497"/>
        <end position="516"/>
    </location>
</feature>
<dbReference type="Pfam" id="PF13520">
    <property type="entry name" value="AA_permease_2"/>
    <property type="match status" value="1"/>
</dbReference>